<evidence type="ECO:0000313" key="2">
    <source>
        <dbReference type="EMBL" id="MBX55804.1"/>
    </source>
</evidence>
<organism evidence="2">
    <name type="scientific">Rhizophora mucronata</name>
    <name type="common">Asiatic mangrove</name>
    <dbReference type="NCBI Taxonomy" id="61149"/>
    <lineage>
        <taxon>Eukaryota</taxon>
        <taxon>Viridiplantae</taxon>
        <taxon>Streptophyta</taxon>
        <taxon>Embryophyta</taxon>
        <taxon>Tracheophyta</taxon>
        <taxon>Spermatophyta</taxon>
        <taxon>Magnoliopsida</taxon>
        <taxon>eudicotyledons</taxon>
        <taxon>Gunneridae</taxon>
        <taxon>Pentapetalae</taxon>
        <taxon>rosids</taxon>
        <taxon>fabids</taxon>
        <taxon>Malpighiales</taxon>
        <taxon>Rhizophoraceae</taxon>
        <taxon>Rhizophora</taxon>
    </lineage>
</organism>
<sequence>MFLCRYMEERKCVFPFLVSIYFMFDHGMTICVA</sequence>
<accession>A0A2P2PM54</accession>
<dbReference type="EMBL" id="GGEC01075320">
    <property type="protein sequence ID" value="MBX55804.1"/>
    <property type="molecule type" value="Transcribed_RNA"/>
</dbReference>
<protein>
    <submittedName>
        <fullName evidence="2">Uncharacterized protein</fullName>
    </submittedName>
</protein>
<keyword evidence="1" id="KW-0812">Transmembrane</keyword>
<keyword evidence="1" id="KW-1133">Transmembrane helix</keyword>
<proteinExistence type="predicted"/>
<reference evidence="2" key="1">
    <citation type="submission" date="2018-02" db="EMBL/GenBank/DDBJ databases">
        <title>Rhizophora mucronata_Transcriptome.</title>
        <authorList>
            <person name="Meera S.P."/>
            <person name="Sreeshan A."/>
            <person name="Augustine A."/>
        </authorList>
    </citation>
    <scope>NUCLEOTIDE SEQUENCE</scope>
    <source>
        <tissue evidence="2">Leaf</tissue>
    </source>
</reference>
<dbReference type="AlphaFoldDB" id="A0A2P2PM54"/>
<feature type="transmembrane region" description="Helical" evidence="1">
    <location>
        <begin position="12"/>
        <end position="30"/>
    </location>
</feature>
<evidence type="ECO:0000256" key="1">
    <source>
        <dbReference type="SAM" id="Phobius"/>
    </source>
</evidence>
<name>A0A2P2PM54_RHIMU</name>
<keyword evidence="1" id="KW-0472">Membrane</keyword>